<dbReference type="Gene3D" id="3.40.50.720">
    <property type="entry name" value="NAD(P)-binding Rossmann-like Domain"/>
    <property type="match status" value="1"/>
</dbReference>
<dbReference type="SUPFAM" id="SSF51735">
    <property type="entry name" value="NAD(P)-binding Rossmann-fold domains"/>
    <property type="match status" value="1"/>
</dbReference>
<dbReference type="EMBL" id="LR134476">
    <property type="protein sequence ID" value="VEI12456.1"/>
    <property type="molecule type" value="Genomic_DNA"/>
</dbReference>
<dbReference type="Proteomes" id="UP000269542">
    <property type="component" value="Chromosome"/>
</dbReference>
<dbReference type="KEGG" id="tbw:NCTC13354_00135"/>
<evidence type="ECO:0000313" key="2">
    <source>
        <dbReference type="Proteomes" id="UP000269542"/>
    </source>
</evidence>
<protein>
    <recommendedName>
        <fullName evidence="3">Shikimate dehydrogenase</fullName>
    </recommendedName>
</protein>
<accession>A0A448PC30</accession>
<evidence type="ECO:0008006" key="3">
    <source>
        <dbReference type="Google" id="ProtNLM"/>
    </source>
</evidence>
<keyword evidence="2" id="KW-1185">Reference proteome</keyword>
<gene>
    <name evidence="1" type="ORF">NCTC13354_00135</name>
</gene>
<proteinExistence type="predicted"/>
<reference evidence="1 2" key="1">
    <citation type="submission" date="2018-12" db="EMBL/GenBank/DDBJ databases">
        <authorList>
            <consortium name="Pathogen Informatics"/>
        </authorList>
    </citation>
    <scope>NUCLEOTIDE SEQUENCE [LARGE SCALE GENOMIC DNA]</scope>
    <source>
        <strain evidence="1 2">NCTC13354</strain>
    </source>
</reference>
<dbReference type="InterPro" id="IPR036291">
    <property type="entry name" value="NAD(P)-bd_dom_sf"/>
</dbReference>
<sequence length="247" mass="25798">MDCCQSARRAGRLTFGVVGLDPAPFRIGGQVDARNNTGDLTRFVNEFAEYTGFACPPSSDPALRAACDFVDGIAGRTGVLDTILFQPTGASQLVVGFAALPGALGRAMTDVLGVHSGRARPRSSVLIAGGGELAACAIAAAVQHGYSHITVASDQPGLAMSAAHRMGVDIDVVKLSRLHRPAVDLLINTIEEPIDAEPAAVCDMTGAWEGCGEPYVCAADITAHQRQDQIRVLTGKNPQLEHVRAAI</sequence>
<dbReference type="AlphaFoldDB" id="A0A448PC30"/>
<name>A0A448PC30_9ACTO</name>
<organism evidence="1 2">
    <name type="scientific">Trueperella bialowiezensis</name>
    <dbReference type="NCBI Taxonomy" id="312285"/>
    <lineage>
        <taxon>Bacteria</taxon>
        <taxon>Bacillati</taxon>
        <taxon>Actinomycetota</taxon>
        <taxon>Actinomycetes</taxon>
        <taxon>Actinomycetales</taxon>
        <taxon>Actinomycetaceae</taxon>
        <taxon>Trueperella</taxon>
    </lineage>
</organism>
<evidence type="ECO:0000313" key="1">
    <source>
        <dbReference type="EMBL" id="VEI12456.1"/>
    </source>
</evidence>